<reference evidence="2 3" key="1">
    <citation type="submission" date="2017-11" db="EMBL/GenBank/DDBJ databases">
        <title>The genome of Rhizophagus clarus HR1 reveals common genetic basis of auxotrophy among arbuscular mycorrhizal fungi.</title>
        <authorList>
            <person name="Kobayashi Y."/>
        </authorList>
    </citation>
    <scope>NUCLEOTIDE SEQUENCE [LARGE SCALE GENOMIC DNA]</scope>
    <source>
        <strain evidence="2 3">HR1</strain>
    </source>
</reference>
<protein>
    <submittedName>
        <fullName evidence="2">Uncharacterized protein</fullName>
    </submittedName>
</protein>
<evidence type="ECO:0000256" key="1">
    <source>
        <dbReference type="SAM" id="MobiDB-lite"/>
    </source>
</evidence>
<feature type="region of interest" description="Disordered" evidence="1">
    <location>
        <begin position="1"/>
        <end position="49"/>
    </location>
</feature>
<dbReference type="Proteomes" id="UP000247702">
    <property type="component" value="Unassembled WGS sequence"/>
</dbReference>
<name>A0A2Z6RNG4_9GLOM</name>
<feature type="compositionally biased region" description="Polar residues" evidence="1">
    <location>
        <begin position="11"/>
        <end position="28"/>
    </location>
</feature>
<dbReference type="EMBL" id="BEXD01003831">
    <property type="protein sequence ID" value="GBC02483.1"/>
    <property type="molecule type" value="Genomic_DNA"/>
</dbReference>
<comment type="caution">
    <text evidence="2">The sequence shown here is derived from an EMBL/GenBank/DDBJ whole genome shotgun (WGS) entry which is preliminary data.</text>
</comment>
<gene>
    <name evidence="2" type="ORF">RclHR1_04640026</name>
</gene>
<evidence type="ECO:0000313" key="3">
    <source>
        <dbReference type="Proteomes" id="UP000247702"/>
    </source>
</evidence>
<evidence type="ECO:0000313" key="2">
    <source>
        <dbReference type="EMBL" id="GBC02483.1"/>
    </source>
</evidence>
<dbReference type="AlphaFoldDB" id="A0A2Z6RNG4"/>
<accession>A0A2Z6RNG4</accession>
<proteinExistence type="predicted"/>
<organism evidence="2 3">
    <name type="scientific">Rhizophagus clarus</name>
    <dbReference type="NCBI Taxonomy" id="94130"/>
    <lineage>
        <taxon>Eukaryota</taxon>
        <taxon>Fungi</taxon>
        <taxon>Fungi incertae sedis</taxon>
        <taxon>Mucoromycota</taxon>
        <taxon>Glomeromycotina</taxon>
        <taxon>Glomeromycetes</taxon>
        <taxon>Glomerales</taxon>
        <taxon>Glomeraceae</taxon>
        <taxon>Rhizophagus</taxon>
    </lineage>
</organism>
<keyword evidence="3" id="KW-1185">Reference proteome</keyword>
<sequence>MPQANLKEQTRSSTIDSSSAAIGESDQQIGDAPGSSAVAGHSRSASGSRVEWDAVMEIEFCRAITKNRPVGKH</sequence>